<accession>A0ACD1HAV2</accession>
<gene>
    <name evidence="1" type="ORF">BO66DRAFT_411186</name>
</gene>
<name>A0ACD1HAV2_9EURO</name>
<protein>
    <submittedName>
        <fullName evidence="1">Uncharacterized protein</fullName>
    </submittedName>
</protein>
<keyword evidence="2" id="KW-1185">Reference proteome</keyword>
<organism evidence="1 2">
    <name type="scientific">Aspergillus aculeatinus CBS 121060</name>
    <dbReference type="NCBI Taxonomy" id="1448322"/>
    <lineage>
        <taxon>Eukaryota</taxon>
        <taxon>Fungi</taxon>
        <taxon>Dikarya</taxon>
        <taxon>Ascomycota</taxon>
        <taxon>Pezizomycotina</taxon>
        <taxon>Eurotiomycetes</taxon>
        <taxon>Eurotiomycetidae</taxon>
        <taxon>Eurotiales</taxon>
        <taxon>Aspergillaceae</taxon>
        <taxon>Aspergillus</taxon>
        <taxon>Aspergillus subgen. Circumdati</taxon>
    </lineage>
</organism>
<sequence>MSMTRGAAARVTEQHTLYLNKPSDVEFFEKLRKSKYSVFLTSYYDKDPSELDPSNHKINLYILKFTVYRGMNSKGLWKRRVIPNFSRIITKYPARCLGDLHMFNDDRLKPNAVRVEYVPNLQPIDLSNSSERRLAKVLHGDSKPRNMMASLEDYERILWMDFNPALIFSDHDLSPRQERWIADEVEMIDY</sequence>
<dbReference type="Proteomes" id="UP000249661">
    <property type="component" value="Unassembled WGS sequence"/>
</dbReference>
<proteinExistence type="predicted"/>
<reference evidence="1" key="1">
    <citation type="submission" date="2018-02" db="EMBL/GenBank/DDBJ databases">
        <title>The genomes of Aspergillus section Nigri reveals drivers in fungal speciation.</title>
        <authorList>
            <consortium name="DOE Joint Genome Institute"/>
            <person name="Vesth T.C."/>
            <person name="Nybo J."/>
            <person name="Theobald S."/>
            <person name="Brandl J."/>
            <person name="Frisvad J.C."/>
            <person name="Nielsen K.F."/>
            <person name="Lyhne E.K."/>
            <person name="Kogle M.E."/>
            <person name="Kuo A."/>
            <person name="Riley R."/>
            <person name="Clum A."/>
            <person name="Nolan M."/>
            <person name="Lipzen A."/>
            <person name="Salamov A."/>
            <person name="Henrissat B."/>
            <person name="Wiebenga A."/>
            <person name="De vries R.P."/>
            <person name="Grigoriev I.V."/>
            <person name="Mortensen U.H."/>
            <person name="Andersen M.R."/>
            <person name="Baker S.E."/>
        </authorList>
    </citation>
    <scope>NUCLEOTIDE SEQUENCE</scope>
    <source>
        <strain evidence="1">CBS 121060</strain>
    </source>
</reference>
<evidence type="ECO:0000313" key="1">
    <source>
        <dbReference type="EMBL" id="RAH70524.1"/>
    </source>
</evidence>
<dbReference type="EMBL" id="KZ824954">
    <property type="protein sequence ID" value="RAH70524.1"/>
    <property type="molecule type" value="Genomic_DNA"/>
</dbReference>
<evidence type="ECO:0000313" key="2">
    <source>
        <dbReference type="Proteomes" id="UP000249661"/>
    </source>
</evidence>